<dbReference type="EMBL" id="MN740431">
    <property type="protein sequence ID" value="QHU06202.1"/>
    <property type="molecule type" value="Genomic_DNA"/>
</dbReference>
<protein>
    <submittedName>
        <fullName evidence="1">Uncharacterized protein</fullName>
    </submittedName>
</protein>
<proteinExistence type="predicted"/>
<name>A0A6C0JKL4_9ZZZZ</name>
<sequence length="148" mass="17704">MFSIISNNIEKTNPFIKFSNNKKSNNNMNALIIKNKLLLVKHRHENKTDYEIVKEKLYDLCELVIRNHNKDKKISWNSQLIQAIAYTHNSEYYDRKMVTIDRRLFTIPKEIRVLGDFEFAYGHYFLINNENKNDKNKPNSVFKMNMSL</sequence>
<evidence type="ECO:0000313" key="1">
    <source>
        <dbReference type="EMBL" id="QHU06202.1"/>
    </source>
</evidence>
<organism evidence="1">
    <name type="scientific">viral metagenome</name>
    <dbReference type="NCBI Taxonomy" id="1070528"/>
    <lineage>
        <taxon>unclassified sequences</taxon>
        <taxon>metagenomes</taxon>
        <taxon>organismal metagenomes</taxon>
    </lineage>
</organism>
<accession>A0A6C0JKL4</accession>
<dbReference type="AlphaFoldDB" id="A0A6C0JKL4"/>
<reference evidence="1" key="1">
    <citation type="journal article" date="2020" name="Nature">
        <title>Giant virus diversity and host interactions through global metagenomics.</title>
        <authorList>
            <person name="Schulz F."/>
            <person name="Roux S."/>
            <person name="Paez-Espino D."/>
            <person name="Jungbluth S."/>
            <person name="Walsh D.A."/>
            <person name="Denef V.J."/>
            <person name="McMahon K.D."/>
            <person name="Konstantinidis K.T."/>
            <person name="Eloe-Fadrosh E.A."/>
            <person name="Kyrpides N.C."/>
            <person name="Woyke T."/>
        </authorList>
    </citation>
    <scope>NUCLEOTIDE SEQUENCE</scope>
    <source>
        <strain evidence="1">GVMAG-M-3300027747-57</strain>
    </source>
</reference>